<sequence>MIVNRFADLTDSSNENTSILGQSTTYIPDEVSGAEKIVHSLNELQTNQNYTLNDIVSKLIQVKIEVEGDLSLIYKFPSIKDYNEDKYKIFLNDRLICFKYFKDNDVVHAISDLISTIEPLEITPLIENCINNEKHDQTYIATLFLLCMIVKLRPDLITPKTFNIENEKFLESMPLITWIISCSLQSDKIAHLDPLVSHQIIDIFLNNSILSKDSKYDDVAICAAHLIAQSYYKQNVYRITSSHFAQLTEISLRQTTPRDCYVANVLLTTMRSLSVSDKKLLAAQLLEVFPDTHLSVIDIFKYEATRKTSATFVDGWVEAHATHREASMKYLCAVAGQVPERIICKFPKKDLRNGSNIVRLALVNVELKNTSTRVCTICFFLLIIYWFYKKHQ</sequence>
<keyword evidence="3" id="KW-1185">Reference proteome</keyword>
<organism evidence="2 3">
    <name type="scientific">Trichomonas vaginalis (strain ATCC PRA-98 / G3)</name>
    <dbReference type="NCBI Taxonomy" id="412133"/>
    <lineage>
        <taxon>Eukaryota</taxon>
        <taxon>Metamonada</taxon>
        <taxon>Parabasalia</taxon>
        <taxon>Trichomonadida</taxon>
        <taxon>Trichomonadidae</taxon>
        <taxon>Trichomonas</taxon>
    </lineage>
</organism>
<accession>A2DN00</accession>
<dbReference type="EMBL" id="DS113221">
    <property type="protein sequence ID" value="EAY18177.1"/>
    <property type="molecule type" value="Genomic_DNA"/>
</dbReference>
<proteinExistence type="predicted"/>
<name>A2DN00_TRIV3</name>
<reference evidence="2" key="1">
    <citation type="submission" date="2006-10" db="EMBL/GenBank/DDBJ databases">
        <authorList>
            <person name="Amadeo P."/>
            <person name="Zhao Q."/>
            <person name="Wortman J."/>
            <person name="Fraser-Liggett C."/>
            <person name="Carlton J."/>
        </authorList>
    </citation>
    <scope>NUCLEOTIDE SEQUENCE</scope>
    <source>
        <strain evidence="2">G3</strain>
    </source>
</reference>
<dbReference type="AlphaFoldDB" id="A2DN00"/>
<dbReference type="KEGG" id="tva:5463690"/>
<dbReference type="RefSeq" id="XP_001579163.1">
    <property type="nucleotide sequence ID" value="XM_001579113.1"/>
</dbReference>
<evidence type="ECO:0000256" key="1">
    <source>
        <dbReference type="SAM" id="Phobius"/>
    </source>
</evidence>
<evidence type="ECO:0000313" key="2">
    <source>
        <dbReference type="EMBL" id="EAY18177.1"/>
    </source>
</evidence>
<gene>
    <name evidence="2" type="ORF">TVAG_122430</name>
</gene>
<evidence type="ECO:0000313" key="3">
    <source>
        <dbReference type="Proteomes" id="UP000001542"/>
    </source>
</evidence>
<keyword evidence="1" id="KW-1133">Transmembrane helix</keyword>
<dbReference type="InParanoid" id="A2DN00"/>
<protein>
    <submittedName>
        <fullName evidence="2">Uncharacterized protein</fullName>
    </submittedName>
</protein>
<dbReference type="OrthoDB" id="10265834at2759"/>
<feature type="transmembrane region" description="Helical" evidence="1">
    <location>
        <begin position="370"/>
        <end position="388"/>
    </location>
</feature>
<keyword evidence="1" id="KW-0472">Membrane</keyword>
<dbReference type="VEuPathDB" id="TrichDB:TVAG_122430"/>
<dbReference type="VEuPathDB" id="TrichDB:TVAGG3_1010530"/>
<dbReference type="Proteomes" id="UP000001542">
    <property type="component" value="Unassembled WGS sequence"/>
</dbReference>
<reference evidence="2" key="2">
    <citation type="journal article" date="2007" name="Science">
        <title>Draft genome sequence of the sexually transmitted pathogen Trichomonas vaginalis.</title>
        <authorList>
            <person name="Carlton J.M."/>
            <person name="Hirt R.P."/>
            <person name="Silva J.C."/>
            <person name="Delcher A.L."/>
            <person name="Schatz M."/>
            <person name="Zhao Q."/>
            <person name="Wortman J.R."/>
            <person name="Bidwell S.L."/>
            <person name="Alsmark U.C.M."/>
            <person name="Besteiro S."/>
            <person name="Sicheritz-Ponten T."/>
            <person name="Noel C.J."/>
            <person name="Dacks J.B."/>
            <person name="Foster P.G."/>
            <person name="Simillion C."/>
            <person name="Van de Peer Y."/>
            <person name="Miranda-Saavedra D."/>
            <person name="Barton G.J."/>
            <person name="Westrop G.D."/>
            <person name="Mueller S."/>
            <person name="Dessi D."/>
            <person name="Fiori P.L."/>
            <person name="Ren Q."/>
            <person name="Paulsen I."/>
            <person name="Zhang H."/>
            <person name="Bastida-Corcuera F.D."/>
            <person name="Simoes-Barbosa A."/>
            <person name="Brown M.T."/>
            <person name="Hayes R.D."/>
            <person name="Mukherjee M."/>
            <person name="Okumura C.Y."/>
            <person name="Schneider R."/>
            <person name="Smith A.J."/>
            <person name="Vanacova S."/>
            <person name="Villalvazo M."/>
            <person name="Haas B.J."/>
            <person name="Pertea M."/>
            <person name="Feldblyum T.V."/>
            <person name="Utterback T.R."/>
            <person name="Shu C.L."/>
            <person name="Osoegawa K."/>
            <person name="de Jong P.J."/>
            <person name="Hrdy I."/>
            <person name="Horvathova L."/>
            <person name="Zubacova Z."/>
            <person name="Dolezal P."/>
            <person name="Malik S.B."/>
            <person name="Logsdon J.M. Jr."/>
            <person name="Henze K."/>
            <person name="Gupta A."/>
            <person name="Wang C.C."/>
            <person name="Dunne R.L."/>
            <person name="Upcroft J.A."/>
            <person name="Upcroft P."/>
            <person name="White O."/>
            <person name="Salzberg S.L."/>
            <person name="Tang P."/>
            <person name="Chiu C.-H."/>
            <person name="Lee Y.-S."/>
            <person name="Embley T.M."/>
            <person name="Coombs G.H."/>
            <person name="Mottram J.C."/>
            <person name="Tachezy J."/>
            <person name="Fraser-Liggett C.M."/>
            <person name="Johnson P.J."/>
        </authorList>
    </citation>
    <scope>NUCLEOTIDE SEQUENCE [LARGE SCALE GENOMIC DNA]</scope>
    <source>
        <strain evidence="2">G3</strain>
    </source>
</reference>
<keyword evidence="1" id="KW-0812">Transmembrane</keyword>